<sequence>MRLRTMLPELEGATAWLNSGEIKRKDLVGSPILVHFWSISCDLCKRDMLVLNQICEQYLDHWRVISVHTPLSDEDKNQEEVRRVADEHEIYRPVLIDHEDRLSKIFRIRHVPAYYLFDGEGRLRHYQSGGGGLSLLRRRMDRLSGQ</sequence>
<evidence type="ECO:0000313" key="4">
    <source>
        <dbReference type="Proteomes" id="UP001595279"/>
    </source>
</evidence>
<comment type="caution">
    <text evidence="3">The sequence shown here is derived from an EMBL/GenBank/DDBJ whole genome shotgun (WGS) entry which is preliminary data.</text>
</comment>
<dbReference type="SUPFAM" id="SSF52833">
    <property type="entry name" value="Thioredoxin-like"/>
    <property type="match status" value="1"/>
</dbReference>
<dbReference type="PROSITE" id="PS51352">
    <property type="entry name" value="THIOREDOXIN_2"/>
    <property type="match status" value="1"/>
</dbReference>
<dbReference type="InterPro" id="IPR036249">
    <property type="entry name" value="Thioredoxin-like_sf"/>
</dbReference>
<keyword evidence="4" id="KW-1185">Reference proteome</keyword>
<name>A0ABV7CQT3_9BACI</name>
<dbReference type="CDD" id="cd02966">
    <property type="entry name" value="TlpA_like_family"/>
    <property type="match status" value="1"/>
</dbReference>
<reference evidence="4" key="1">
    <citation type="journal article" date="2019" name="Int. J. Syst. Evol. Microbiol.">
        <title>The Global Catalogue of Microorganisms (GCM) 10K type strain sequencing project: providing services to taxonomists for standard genome sequencing and annotation.</title>
        <authorList>
            <consortium name="The Broad Institute Genomics Platform"/>
            <consortium name="The Broad Institute Genome Sequencing Center for Infectious Disease"/>
            <person name="Wu L."/>
            <person name="Ma J."/>
        </authorList>
    </citation>
    <scope>NUCLEOTIDE SEQUENCE [LARGE SCALE GENOMIC DNA]</scope>
    <source>
        <strain evidence="4">KCTC 13128</strain>
    </source>
</reference>
<organism evidence="3 4">
    <name type="scientific">Virgibacillus xinjiangensis</name>
    <dbReference type="NCBI Taxonomy" id="393090"/>
    <lineage>
        <taxon>Bacteria</taxon>
        <taxon>Bacillati</taxon>
        <taxon>Bacillota</taxon>
        <taxon>Bacilli</taxon>
        <taxon>Bacillales</taxon>
        <taxon>Bacillaceae</taxon>
        <taxon>Virgibacillus</taxon>
    </lineage>
</organism>
<protein>
    <submittedName>
        <fullName evidence="3">TlpA family protein disulfide reductase</fullName>
    </submittedName>
</protein>
<dbReference type="Gene3D" id="3.40.30.10">
    <property type="entry name" value="Glutaredoxin"/>
    <property type="match status" value="1"/>
</dbReference>
<dbReference type="EMBL" id="JBHRSA010000002">
    <property type="protein sequence ID" value="MFC3038652.1"/>
    <property type="molecule type" value="Genomic_DNA"/>
</dbReference>
<dbReference type="PANTHER" id="PTHR42852">
    <property type="entry name" value="THIOL:DISULFIDE INTERCHANGE PROTEIN DSBE"/>
    <property type="match status" value="1"/>
</dbReference>
<dbReference type="InterPro" id="IPR000866">
    <property type="entry name" value="AhpC/TSA"/>
</dbReference>
<evidence type="ECO:0000256" key="1">
    <source>
        <dbReference type="ARBA" id="ARBA00023157"/>
    </source>
</evidence>
<evidence type="ECO:0000259" key="2">
    <source>
        <dbReference type="PROSITE" id="PS51352"/>
    </source>
</evidence>
<gene>
    <name evidence="3" type="ORF">ACFOGI_00105</name>
</gene>
<dbReference type="Proteomes" id="UP001595279">
    <property type="component" value="Unassembled WGS sequence"/>
</dbReference>
<proteinExistence type="predicted"/>
<evidence type="ECO:0000313" key="3">
    <source>
        <dbReference type="EMBL" id="MFC3038652.1"/>
    </source>
</evidence>
<dbReference type="InterPro" id="IPR050553">
    <property type="entry name" value="Thioredoxin_ResA/DsbE_sf"/>
</dbReference>
<dbReference type="InterPro" id="IPR013766">
    <property type="entry name" value="Thioredoxin_domain"/>
</dbReference>
<dbReference type="PANTHER" id="PTHR42852:SF12">
    <property type="entry name" value="THIOL-DISULFIDE OXIDOREDUCTASE YKUV"/>
    <property type="match status" value="1"/>
</dbReference>
<dbReference type="Pfam" id="PF00578">
    <property type="entry name" value="AhpC-TSA"/>
    <property type="match status" value="1"/>
</dbReference>
<keyword evidence="1" id="KW-1015">Disulfide bond</keyword>
<feature type="domain" description="Thioredoxin" evidence="2">
    <location>
        <begin position="1"/>
        <end position="145"/>
    </location>
</feature>
<accession>A0ABV7CQT3</accession>
<dbReference type="RefSeq" id="WP_390266605.1">
    <property type="nucleotide sequence ID" value="NZ_JBHRSA010000002.1"/>
</dbReference>